<dbReference type="InterPro" id="IPR050707">
    <property type="entry name" value="HTH_MetabolicPath_Reg"/>
</dbReference>
<dbReference type="SUPFAM" id="SSF55781">
    <property type="entry name" value="GAF domain-like"/>
    <property type="match status" value="1"/>
</dbReference>
<dbReference type="InterPro" id="IPR029016">
    <property type="entry name" value="GAF-like_dom_sf"/>
</dbReference>
<gene>
    <name evidence="4" type="ORF">WDV06_13660</name>
</gene>
<proteinExistence type="predicted"/>
<dbReference type="Gene3D" id="1.10.10.10">
    <property type="entry name" value="Winged helix-like DNA-binding domain superfamily/Winged helix DNA-binding domain"/>
    <property type="match status" value="1"/>
</dbReference>
<dbReference type="InterPro" id="IPR036390">
    <property type="entry name" value="WH_DNA-bd_sf"/>
</dbReference>
<evidence type="ECO:0000256" key="2">
    <source>
        <dbReference type="ARBA" id="ARBA00023163"/>
    </source>
</evidence>
<accession>A0ABW7PCM8</accession>
<keyword evidence="5" id="KW-1185">Reference proteome</keyword>
<dbReference type="SUPFAM" id="SSF46785">
    <property type="entry name" value="Winged helix' DNA-binding domain"/>
    <property type="match status" value="1"/>
</dbReference>
<sequence length="201" mass="20447">MTGKSVGRGVLDGAFALLDALRRAGGEAGLTEIAVACGVPKGTAHRLLEQLAALGAVERRGRRYVLGPELFRLGQSWQPYPGLRAAARTPLLRVRMTTGASAVLVVPCDGRALAVASVPGLAEPLVPVRDGMCFPPGTAAGSALTSRERGPFVDREGVVPGLCCAALPVRGRDGRVVAALAAMTPADRPLAPLAAAVAAAA</sequence>
<organism evidence="4 5">
    <name type="scientific">Streptomyces racemochromogenes</name>
    <dbReference type="NCBI Taxonomy" id="67353"/>
    <lineage>
        <taxon>Bacteria</taxon>
        <taxon>Bacillati</taxon>
        <taxon>Actinomycetota</taxon>
        <taxon>Actinomycetes</taxon>
        <taxon>Kitasatosporales</taxon>
        <taxon>Streptomycetaceae</taxon>
        <taxon>Streptomyces</taxon>
    </lineage>
</organism>
<keyword evidence="1" id="KW-0805">Transcription regulation</keyword>
<dbReference type="PANTHER" id="PTHR30136:SF24">
    <property type="entry name" value="HTH-TYPE TRANSCRIPTIONAL REPRESSOR ALLR"/>
    <property type="match status" value="1"/>
</dbReference>
<evidence type="ECO:0000259" key="3">
    <source>
        <dbReference type="PROSITE" id="PS51077"/>
    </source>
</evidence>
<evidence type="ECO:0000256" key="1">
    <source>
        <dbReference type="ARBA" id="ARBA00023015"/>
    </source>
</evidence>
<reference evidence="4 5" key="1">
    <citation type="submission" date="2024-03" db="EMBL/GenBank/DDBJ databases">
        <title>Whole genome sequencing of Streptomyces racemochromogenes, to identify antimicrobial biosynthetic gene clusters.</title>
        <authorList>
            <person name="Suryawanshi P."/>
            <person name="Krishnaraj P.U."/>
            <person name="Arun Y.P."/>
            <person name="Suryawanshi M.P."/>
            <person name="Rakshit O."/>
        </authorList>
    </citation>
    <scope>NUCLEOTIDE SEQUENCE [LARGE SCALE GENOMIC DNA]</scope>
    <source>
        <strain evidence="4 5">AUDT626</strain>
    </source>
</reference>
<dbReference type="RefSeq" id="WP_395509975.1">
    <property type="nucleotide sequence ID" value="NZ_JBBDHD010000028.1"/>
</dbReference>
<protein>
    <submittedName>
        <fullName evidence="4">Helix-turn-helix domain-containing protein</fullName>
    </submittedName>
</protein>
<dbReference type="InterPro" id="IPR036388">
    <property type="entry name" value="WH-like_DNA-bd_sf"/>
</dbReference>
<feature type="domain" description="HTH iclR-type" evidence="3">
    <location>
        <begin position="8"/>
        <end position="68"/>
    </location>
</feature>
<evidence type="ECO:0000313" key="5">
    <source>
        <dbReference type="Proteomes" id="UP001610631"/>
    </source>
</evidence>
<dbReference type="Proteomes" id="UP001610631">
    <property type="component" value="Unassembled WGS sequence"/>
</dbReference>
<evidence type="ECO:0000313" key="4">
    <source>
        <dbReference type="EMBL" id="MFH7596133.1"/>
    </source>
</evidence>
<name>A0ABW7PCM8_9ACTN</name>
<dbReference type="InterPro" id="IPR005471">
    <property type="entry name" value="Tscrpt_reg_IclR_N"/>
</dbReference>
<dbReference type="Gene3D" id="3.30.450.40">
    <property type="match status" value="1"/>
</dbReference>
<dbReference type="PROSITE" id="PS51077">
    <property type="entry name" value="HTH_ICLR"/>
    <property type="match status" value="1"/>
</dbReference>
<dbReference type="Pfam" id="PF09339">
    <property type="entry name" value="HTH_IclR"/>
    <property type="match status" value="1"/>
</dbReference>
<keyword evidence="2" id="KW-0804">Transcription</keyword>
<dbReference type="EMBL" id="JBBDHD010000028">
    <property type="protein sequence ID" value="MFH7596133.1"/>
    <property type="molecule type" value="Genomic_DNA"/>
</dbReference>
<dbReference type="PANTHER" id="PTHR30136">
    <property type="entry name" value="HELIX-TURN-HELIX TRANSCRIPTIONAL REGULATOR, ICLR FAMILY"/>
    <property type="match status" value="1"/>
</dbReference>
<comment type="caution">
    <text evidence="4">The sequence shown here is derived from an EMBL/GenBank/DDBJ whole genome shotgun (WGS) entry which is preliminary data.</text>
</comment>
<dbReference type="SMART" id="SM00346">
    <property type="entry name" value="HTH_ICLR"/>
    <property type="match status" value="1"/>
</dbReference>
<feature type="non-terminal residue" evidence="4">
    <location>
        <position position="201"/>
    </location>
</feature>